<dbReference type="EMBL" id="DS022316">
    <property type="protein sequence ID" value="OAJ45367.1"/>
    <property type="molecule type" value="Genomic_DNA"/>
</dbReference>
<dbReference type="InterPro" id="IPR045114">
    <property type="entry name" value="Csn12-like"/>
</dbReference>
<reference evidence="3 4" key="2">
    <citation type="submission" date="2016-05" db="EMBL/GenBank/DDBJ databases">
        <title>Lineage-specific infection strategies underlie the spectrum of fungal disease in amphibians.</title>
        <authorList>
            <person name="Cuomo C.A."/>
            <person name="Farrer R.A."/>
            <person name="James T."/>
            <person name="Longcore J."/>
            <person name="Birren B."/>
        </authorList>
    </citation>
    <scope>NUCLEOTIDE SEQUENCE [LARGE SCALE GENOMIC DNA]</scope>
    <source>
        <strain evidence="3 4">JEL423</strain>
    </source>
</reference>
<dbReference type="GO" id="GO:0016973">
    <property type="term" value="P:poly(A)+ mRNA export from nucleus"/>
    <property type="evidence" value="ECO:0007669"/>
    <property type="project" value="TreeGrafter"/>
</dbReference>
<evidence type="ECO:0000256" key="1">
    <source>
        <dbReference type="ARBA" id="ARBA00025771"/>
    </source>
</evidence>
<dbReference type="Pfam" id="PF01399">
    <property type="entry name" value="PCI"/>
    <property type="match status" value="1"/>
</dbReference>
<evidence type="ECO:0000313" key="4">
    <source>
        <dbReference type="Proteomes" id="UP000077115"/>
    </source>
</evidence>
<comment type="similarity">
    <text evidence="1">Belongs to the CSN12 family.</text>
</comment>
<dbReference type="AlphaFoldDB" id="A0A177WZ67"/>
<dbReference type="Proteomes" id="UP000077115">
    <property type="component" value="Unassembled WGS sequence"/>
</dbReference>
<dbReference type="PANTHER" id="PTHR12732:SF0">
    <property type="entry name" value="PCI DOMAIN-CONTAINING PROTEIN 2"/>
    <property type="match status" value="1"/>
</dbReference>
<feature type="domain" description="PCI" evidence="2">
    <location>
        <begin position="232"/>
        <end position="322"/>
    </location>
</feature>
<dbReference type="SMART" id="SM00753">
    <property type="entry name" value="PAM"/>
    <property type="match status" value="1"/>
</dbReference>
<dbReference type="PANTHER" id="PTHR12732">
    <property type="entry name" value="UNCHARACTERIZED PROTEASOME COMPONENT REGION PCI-CONTAINING"/>
    <property type="match status" value="1"/>
</dbReference>
<dbReference type="InterPro" id="IPR036388">
    <property type="entry name" value="WH-like_DNA-bd_sf"/>
</dbReference>
<evidence type="ECO:0000313" key="3">
    <source>
        <dbReference type="EMBL" id="OAJ45367.1"/>
    </source>
</evidence>
<protein>
    <recommendedName>
        <fullName evidence="2">PCI domain-containing protein</fullName>
    </recommendedName>
</protein>
<dbReference type="GO" id="GO:0070390">
    <property type="term" value="C:transcription export complex 2"/>
    <property type="evidence" value="ECO:0007669"/>
    <property type="project" value="TreeGrafter"/>
</dbReference>
<dbReference type="GO" id="GO:0003723">
    <property type="term" value="F:RNA binding"/>
    <property type="evidence" value="ECO:0007669"/>
    <property type="project" value="InterPro"/>
</dbReference>
<dbReference type="GO" id="GO:0006368">
    <property type="term" value="P:transcription elongation by RNA polymerase II"/>
    <property type="evidence" value="ECO:0007669"/>
    <property type="project" value="TreeGrafter"/>
</dbReference>
<dbReference type="eggNOG" id="KOG2688">
    <property type="taxonomic scope" value="Eukaryota"/>
</dbReference>
<organism evidence="3 4">
    <name type="scientific">Batrachochytrium dendrobatidis (strain JEL423)</name>
    <dbReference type="NCBI Taxonomy" id="403673"/>
    <lineage>
        <taxon>Eukaryota</taxon>
        <taxon>Fungi</taxon>
        <taxon>Fungi incertae sedis</taxon>
        <taxon>Chytridiomycota</taxon>
        <taxon>Chytridiomycota incertae sedis</taxon>
        <taxon>Chytridiomycetes</taxon>
        <taxon>Rhizophydiales</taxon>
        <taxon>Rhizophydiales incertae sedis</taxon>
        <taxon>Batrachochytrium</taxon>
    </lineage>
</organism>
<dbReference type="STRING" id="403673.A0A177WZ67"/>
<dbReference type="GO" id="GO:0000973">
    <property type="term" value="P:post-transcriptional tethering of RNA polymerase II gene DNA at nuclear periphery"/>
    <property type="evidence" value="ECO:0007669"/>
    <property type="project" value="TreeGrafter"/>
</dbReference>
<accession>A0A177WZ67</accession>
<sequence>MVSPYPTTGLSIVLGFFHRHFTKNVYSAPWHSLLFGAVCSFVVRRALLLDGQLKANGKTPVQCGLVQTALNDFIRECLRRVQPGTESGLLAAANAVLRMSFESGELHVCTTVIAQIEMHVGRTFNYTDFSKADQVAYYFQLGKLKLRYHDFVTADQYLSLSSQLCTIENPHVKRTILSYQIVTRVVRGCLPSNELLYKYRLAERFIELIFYVKTGNYHEYIKVLDRHRSWFMKRCLYMIMKERVVLLMYRNLFQSSVKYFQQAYRDVFNIPLAIFIAAVQVSGLSGENAQADEVECVLVSLIDQGYIFGYLDHRTLTVVLSKNKTFPRPLHAKRK</sequence>
<dbReference type="GO" id="GO:0003690">
    <property type="term" value="F:double-stranded DNA binding"/>
    <property type="evidence" value="ECO:0007669"/>
    <property type="project" value="InterPro"/>
</dbReference>
<evidence type="ECO:0000259" key="2">
    <source>
        <dbReference type="Pfam" id="PF01399"/>
    </source>
</evidence>
<dbReference type="VEuPathDB" id="FungiDB:BDEG_28511"/>
<reference evidence="3 4" key="1">
    <citation type="submission" date="2006-10" db="EMBL/GenBank/DDBJ databases">
        <title>The Genome Sequence of Batrachochytrium dendrobatidis JEL423.</title>
        <authorList>
            <consortium name="The Broad Institute Genome Sequencing Platform"/>
            <person name="Birren B."/>
            <person name="Lander E."/>
            <person name="Galagan J."/>
            <person name="Cuomo C."/>
            <person name="Devon K."/>
            <person name="Jaffe D."/>
            <person name="Butler J."/>
            <person name="Alvarez P."/>
            <person name="Gnerre S."/>
            <person name="Grabherr M."/>
            <person name="Kleber M."/>
            <person name="Mauceli E."/>
            <person name="Brockman W."/>
            <person name="Young S."/>
            <person name="LaButti K."/>
            <person name="Sykes S."/>
            <person name="DeCaprio D."/>
            <person name="Crawford M."/>
            <person name="Koehrsen M."/>
            <person name="Engels R."/>
            <person name="Montgomery P."/>
            <person name="Pearson M."/>
            <person name="Howarth C."/>
            <person name="Larson L."/>
            <person name="White J."/>
            <person name="O'Leary S."/>
            <person name="Kodira C."/>
            <person name="Zeng Q."/>
            <person name="Yandava C."/>
            <person name="Alvarado L."/>
            <person name="Longcore J."/>
            <person name="James T."/>
        </authorList>
    </citation>
    <scope>NUCLEOTIDE SEQUENCE [LARGE SCALE GENOMIC DNA]</scope>
    <source>
        <strain evidence="3 4">JEL423</strain>
    </source>
</reference>
<dbReference type="OrthoDB" id="5404651at2759"/>
<name>A0A177WZ67_BATDL</name>
<dbReference type="InterPro" id="IPR000717">
    <property type="entry name" value="PCI_dom"/>
</dbReference>
<gene>
    <name evidence="3" type="ORF">BDEG_28511</name>
</gene>
<dbReference type="Gene3D" id="1.10.10.10">
    <property type="entry name" value="Winged helix-like DNA-binding domain superfamily/Winged helix DNA-binding domain"/>
    <property type="match status" value="1"/>
</dbReference>
<proteinExistence type="inferred from homology"/>